<keyword evidence="1" id="KW-0805">Transcription regulation</keyword>
<dbReference type="Pfam" id="PF01047">
    <property type="entry name" value="MarR"/>
    <property type="match status" value="1"/>
</dbReference>
<dbReference type="GO" id="GO:0003677">
    <property type="term" value="F:DNA binding"/>
    <property type="evidence" value="ECO:0007669"/>
    <property type="project" value="UniProtKB-KW"/>
</dbReference>
<dbReference type="AlphaFoldDB" id="A0A921IM23"/>
<reference evidence="5" key="2">
    <citation type="submission" date="2021-09" db="EMBL/GenBank/DDBJ databases">
        <authorList>
            <person name="Gilroy R."/>
        </authorList>
    </citation>
    <scope>NUCLEOTIDE SEQUENCE</scope>
    <source>
        <strain evidence="5">ChiBcec21-2208</strain>
    </source>
</reference>
<sequence length="171" mass="19181">MPDKVKMELHGMIHYMGRLREASKRGMRAALATAPKCRFGMLERLDYSIQTYGSDGAIGVSELAHHVQQPLPAVSRGLRLLEQDGMVIRQTDPQDRRKTLVRLTPEGESALHQCEQVLNEYFNRVMARIDPAQLEQMLQMRNVLIDALEAETAAMQQAAHTKGEAADGQDL</sequence>
<keyword evidence="2" id="KW-0238">DNA-binding</keyword>
<dbReference type="PROSITE" id="PS50995">
    <property type="entry name" value="HTH_MARR_2"/>
    <property type="match status" value="1"/>
</dbReference>
<feature type="domain" description="HTH marR-type" evidence="4">
    <location>
        <begin position="1"/>
        <end position="146"/>
    </location>
</feature>
<name>A0A921IM23_9FIRM</name>
<proteinExistence type="predicted"/>
<dbReference type="EMBL" id="DYVE01000265">
    <property type="protein sequence ID" value="HJG29028.1"/>
    <property type="molecule type" value="Genomic_DNA"/>
</dbReference>
<evidence type="ECO:0000256" key="3">
    <source>
        <dbReference type="ARBA" id="ARBA00023163"/>
    </source>
</evidence>
<dbReference type="InterPro" id="IPR036388">
    <property type="entry name" value="WH-like_DNA-bd_sf"/>
</dbReference>
<comment type="caution">
    <text evidence="5">The sequence shown here is derived from an EMBL/GenBank/DDBJ whole genome shotgun (WGS) entry which is preliminary data.</text>
</comment>
<dbReference type="InterPro" id="IPR036390">
    <property type="entry name" value="WH_DNA-bd_sf"/>
</dbReference>
<evidence type="ECO:0000256" key="2">
    <source>
        <dbReference type="ARBA" id="ARBA00023125"/>
    </source>
</evidence>
<evidence type="ECO:0000313" key="5">
    <source>
        <dbReference type="EMBL" id="HJG29028.1"/>
    </source>
</evidence>
<gene>
    <name evidence="5" type="ORF">K8V20_10365</name>
</gene>
<reference evidence="5" key="1">
    <citation type="journal article" date="2021" name="PeerJ">
        <title>Extensive microbial diversity within the chicken gut microbiome revealed by metagenomics and culture.</title>
        <authorList>
            <person name="Gilroy R."/>
            <person name="Ravi A."/>
            <person name="Getino M."/>
            <person name="Pursley I."/>
            <person name="Horton D.L."/>
            <person name="Alikhan N.F."/>
            <person name="Baker D."/>
            <person name="Gharbi K."/>
            <person name="Hall N."/>
            <person name="Watson M."/>
            <person name="Adriaenssens E.M."/>
            <person name="Foster-Nyarko E."/>
            <person name="Jarju S."/>
            <person name="Secka A."/>
            <person name="Antonio M."/>
            <person name="Oren A."/>
            <person name="Chaudhuri R.R."/>
            <person name="La Ragione R."/>
            <person name="Hildebrand F."/>
            <person name="Pallen M.J."/>
        </authorList>
    </citation>
    <scope>NUCLEOTIDE SEQUENCE</scope>
    <source>
        <strain evidence="5">ChiBcec21-2208</strain>
    </source>
</reference>
<dbReference type="InterPro" id="IPR011991">
    <property type="entry name" value="ArsR-like_HTH"/>
</dbReference>
<evidence type="ECO:0000256" key="1">
    <source>
        <dbReference type="ARBA" id="ARBA00023015"/>
    </source>
</evidence>
<organism evidence="5 6">
    <name type="scientific">Subdoligranulum variabile</name>
    <dbReference type="NCBI Taxonomy" id="214851"/>
    <lineage>
        <taxon>Bacteria</taxon>
        <taxon>Bacillati</taxon>
        <taxon>Bacillota</taxon>
        <taxon>Clostridia</taxon>
        <taxon>Eubacteriales</taxon>
        <taxon>Oscillospiraceae</taxon>
        <taxon>Subdoligranulum</taxon>
    </lineage>
</organism>
<dbReference type="SMART" id="SM00347">
    <property type="entry name" value="HTH_MARR"/>
    <property type="match status" value="1"/>
</dbReference>
<dbReference type="Gene3D" id="1.10.10.10">
    <property type="entry name" value="Winged helix-like DNA-binding domain superfamily/Winged helix DNA-binding domain"/>
    <property type="match status" value="1"/>
</dbReference>
<keyword evidence="3" id="KW-0804">Transcription</keyword>
<protein>
    <submittedName>
        <fullName evidence="5">MarR family transcriptional regulator</fullName>
    </submittedName>
</protein>
<dbReference type="Proteomes" id="UP000782880">
    <property type="component" value="Unassembled WGS sequence"/>
</dbReference>
<dbReference type="PANTHER" id="PTHR42756">
    <property type="entry name" value="TRANSCRIPTIONAL REGULATOR, MARR"/>
    <property type="match status" value="1"/>
</dbReference>
<evidence type="ECO:0000313" key="6">
    <source>
        <dbReference type="Proteomes" id="UP000782880"/>
    </source>
</evidence>
<accession>A0A921IM23</accession>
<evidence type="ECO:0000259" key="4">
    <source>
        <dbReference type="PROSITE" id="PS50995"/>
    </source>
</evidence>
<dbReference type="PANTHER" id="PTHR42756:SF1">
    <property type="entry name" value="TRANSCRIPTIONAL REPRESSOR OF EMRAB OPERON"/>
    <property type="match status" value="1"/>
</dbReference>
<dbReference type="SUPFAM" id="SSF46785">
    <property type="entry name" value="Winged helix' DNA-binding domain"/>
    <property type="match status" value="1"/>
</dbReference>
<dbReference type="GO" id="GO:0003700">
    <property type="term" value="F:DNA-binding transcription factor activity"/>
    <property type="evidence" value="ECO:0007669"/>
    <property type="project" value="InterPro"/>
</dbReference>
<dbReference type="InterPro" id="IPR000835">
    <property type="entry name" value="HTH_MarR-typ"/>
</dbReference>
<dbReference type="CDD" id="cd00090">
    <property type="entry name" value="HTH_ARSR"/>
    <property type="match status" value="1"/>
</dbReference>